<dbReference type="Proteomes" id="UP001500236">
    <property type="component" value="Unassembled WGS sequence"/>
</dbReference>
<accession>A0ABP6LVA0</accession>
<comment type="function">
    <text evidence="10">Required for the formation of a threonylcarbamoyl group on adenosine at position 37 (t(6)A37) in tRNAs that read codons beginning with adenine. Is involved in the transfer of the threonylcarbamoyl moiety of threonylcarbamoyl-AMP (TC-AMP) to the N6 group of A37, together with TsaD and TsaB. TsaE seems to play an indirect role in the t(6)A biosynthesis pathway, possibly in regulating the core enzymatic function of TsaD.</text>
</comment>
<protein>
    <recommendedName>
        <fullName evidence="3">tRNA threonylcarbamoyladenosine biosynthesis protein TsaE</fullName>
    </recommendedName>
    <alternativeName>
        <fullName evidence="11">t(6)A37 threonylcarbamoyladenosine biosynthesis protein TsaE</fullName>
    </alternativeName>
</protein>
<sequence>MSRGAGGADMVPEPVAGHRWIRTLELEDLQDTAALARVLAQSLRAGDLLILTGGLGAGKTTFTQALADGLRVEGQISSPTFVLSRVHHGEVVDLVHVDAYRTDAAGFEDLDIAATVEESVTVVEWGRRLAEHALVGEEGSWVDLELIAPEAAAEGGESAEPQIITDFSETDQDLLGGARRAVLRGYGPRWSTPPV</sequence>
<dbReference type="InterPro" id="IPR003442">
    <property type="entry name" value="T6A_TsaE"/>
</dbReference>
<comment type="caution">
    <text evidence="12">The sequence shown here is derived from an EMBL/GenBank/DDBJ whole genome shotgun (WGS) entry which is preliminary data.</text>
</comment>
<keyword evidence="6" id="KW-0479">Metal-binding</keyword>
<evidence type="ECO:0000256" key="6">
    <source>
        <dbReference type="ARBA" id="ARBA00022723"/>
    </source>
</evidence>
<proteinExistence type="inferred from homology"/>
<keyword evidence="5" id="KW-0819">tRNA processing</keyword>
<keyword evidence="7" id="KW-0547">Nucleotide-binding</keyword>
<evidence type="ECO:0000256" key="4">
    <source>
        <dbReference type="ARBA" id="ARBA00022490"/>
    </source>
</evidence>
<dbReference type="PANTHER" id="PTHR33540:SF2">
    <property type="entry name" value="TRNA THREONYLCARBAMOYLADENOSINE BIOSYNTHESIS PROTEIN TSAE"/>
    <property type="match status" value="1"/>
</dbReference>
<gene>
    <name evidence="12" type="ORF">GCM10010529_13300</name>
</gene>
<dbReference type="Gene3D" id="3.40.50.300">
    <property type="entry name" value="P-loop containing nucleotide triphosphate hydrolases"/>
    <property type="match status" value="1"/>
</dbReference>
<evidence type="ECO:0000256" key="10">
    <source>
        <dbReference type="ARBA" id="ARBA00024908"/>
    </source>
</evidence>
<keyword evidence="9" id="KW-0460">Magnesium</keyword>
<evidence type="ECO:0000256" key="7">
    <source>
        <dbReference type="ARBA" id="ARBA00022741"/>
    </source>
</evidence>
<name>A0ABP6LVA0_9MICC</name>
<evidence type="ECO:0000256" key="8">
    <source>
        <dbReference type="ARBA" id="ARBA00022840"/>
    </source>
</evidence>
<dbReference type="NCBIfam" id="TIGR00150">
    <property type="entry name" value="T6A_YjeE"/>
    <property type="match status" value="1"/>
</dbReference>
<keyword evidence="13" id="KW-1185">Reference proteome</keyword>
<dbReference type="RefSeq" id="WP_344683933.1">
    <property type="nucleotide sequence ID" value="NZ_BAAAVT010000007.1"/>
</dbReference>
<evidence type="ECO:0000256" key="5">
    <source>
        <dbReference type="ARBA" id="ARBA00022694"/>
    </source>
</evidence>
<dbReference type="InterPro" id="IPR027417">
    <property type="entry name" value="P-loop_NTPase"/>
</dbReference>
<keyword evidence="8" id="KW-0067">ATP-binding</keyword>
<reference evidence="13" key="1">
    <citation type="journal article" date="2019" name="Int. J. Syst. Evol. Microbiol.">
        <title>The Global Catalogue of Microorganisms (GCM) 10K type strain sequencing project: providing services to taxonomists for standard genome sequencing and annotation.</title>
        <authorList>
            <consortium name="The Broad Institute Genomics Platform"/>
            <consortium name="The Broad Institute Genome Sequencing Center for Infectious Disease"/>
            <person name="Wu L."/>
            <person name="Ma J."/>
        </authorList>
    </citation>
    <scope>NUCLEOTIDE SEQUENCE [LARGE SCALE GENOMIC DNA]</scope>
    <source>
        <strain evidence="13">JCM 14309</strain>
    </source>
</reference>
<comment type="subcellular location">
    <subcellularLocation>
        <location evidence="1">Cytoplasm</location>
    </subcellularLocation>
</comment>
<dbReference type="Pfam" id="PF02367">
    <property type="entry name" value="TsaE"/>
    <property type="match status" value="1"/>
</dbReference>
<keyword evidence="4" id="KW-0963">Cytoplasm</keyword>
<evidence type="ECO:0000313" key="12">
    <source>
        <dbReference type="EMBL" id="GAA3061038.1"/>
    </source>
</evidence>
<dbReference type="EMBL" id="BAAAVT010000007">
    <property type="protein sequence ID" value="GAA3061038.1"/>
    <property type="molecule type" value="Genomic_DNA"/>
</dbReference>
<evidence type="ECO:0000256" key="1">
    <source>
        <dbReference type="ARBA" id="ARBA00004496"/>
    </source>
</evidence>
<organism evidence="12 13">
    <name type="scientific">Nesterenkonia aethiopica</name>
    <dbReference type="NCBI Taxonomy" id="269144"/>
    <lineage>
        <taxon>Bacteria</taxon>
        <taxon>Bacillati</taxon>
        <taxon>Actinomycetota</taxon>
        <taxon>Actinomycetes</taxon>
        <taxon>Micrococcales</taxon>
        <taxon>Micrococcaceae</taxon>
        <taxon>Nesterenkonia</taxon>
    </lineage>
</organism>
<dbReference type="SUPFAM" id="SSF52540">
    <property type="entry name" value="P-loop containing nucleoside triphosphate hydrolases"/>
    <property type="match status" value="1"/>
</dbReference>
<evidence type="ECO:0000256" key="2">
    <source>
        <dbReference type="ARBA" id="ARBA00007599"/>
    </source>
</evidence>
<comment type="similarity">
    <text evidence="2">Belongs to the TsaE family.</text>
</comment>
<evidence type="ECO:0000256" key="3">
    <source>
        <dbReference type="ARBA" id="ARBA00019010"/>
    </source>
</evidence>
<evidence type="ECO:0000313" key="13">
    <source>
        <dbReference type="Proteomes" id="UP001500236"/>
    </source>
</evidence>
<evidence type="ECO:0000256" key="11">
    <source>
        <dbReference type="ARBA" id="ARBA00032441"/>
    </source>
</evidence>
<dbReference type="PANTHER" id="PTHR33540">
    <property type="entry name" value="TRNA THREONYLCARBAMOYLADENOSINE BIOSYNTHESIS PROTEIN TSAE"/>
    <property type="match status" value="1"/>
</dbReference>
<evidence type="ECO:0000256" key="9">
    <source>
        <dbReference type="ARBA" id="ARBA00022842"/>
    </source>
</evidence>